<keyword evidence="3" id="KW-0238">DNA-binding</keyword>
<keyword evidence="2" id="KW-0805">Transcription regulation</keyword>
<name>A0ABU9DIR8_9BACL</name>
<evidence type="ECO:0000256" key="2">
    <source>
        <dbReference type="ARBA" id="ARBA00023015"/>
    </source>
</evidence>
<dbReference type="SUPFAM" id="SSF53850">
    <property type="entry name" value="Periplasmic binding protein-like II"/>
    <property type="match status" value="1"/>
</dbReference>
<gene>
    <name evidence="6" type="ORF">WMW72_06925</name>
</gene>
<evidence type="ECO:0000313" key="7">
    <source>
        <dbReference type="Proteomes" id="UP001469365"/>
    </source>
</evidence>
<dbReference type="Gene3D" id="3.40.190.290">
    <property type="match status" value="1"/>
</dbReference>
<dbReference type="Gene3D" id="1.10.10.10">
    <property type="entry name" value="Winged helix-like DNA-binding domain superfamily/Winged helix DNA-binding domain"/>
    <property type="match status" value="1"/>
</dbReference>
<dbReference type="Proteomes" id="UP001469365">
    <property type="component" value="Unassembled WGS sequence"/>
</dbReference>
<dbReference type="SUPFAM" id="SSF46785">
    <property type="entry name" value="Winged helix' DNA-binding domain"/>
    <property type="match status" value="1"/>
</dbReference>
<dbReference type="RefSeq" id="WP_341414703.1">
    <property type="nucleotide sequence ID" value="NZ_JBBPCC010000003.1"/>
</dbReference>
<dbReference type="PANTHER" id="PTHR30419">
    <property type="entry name" value="HTH-TYPE TRANSCRIPTIONAL REGULATOR YBHD"/>
    <property type="match status" value="1"/>
</dbReference>
<dbReference type="InterPro" id="IPR036388">
    <property type="entry name" value="WH-like_DNA-bd_sf"/>
</dbReference>
<organism evidence="6 7">
    <name type="scientific">Paenibacillus filicis</name>
    <dbReference type="NCBI Taxonomy" id="669464"/>
    <lineage>
        <taxon>Bacteria</taxon>
        <taxon>Bacillati</taxon>
        <taxon>Bacillota</taxon>
        <taxon>Bacilli</taxon>
        <taxon>Bacillales</taxon>
        <taxon>Paenibacillaceae</taxon>
        <taxon>Paenibacillus</taxon>
    </lineage>
</organism>
<dbReference type="InterPro" id="IPR000847">
    <property type="entry name" value="LysR_HTH_N"/>
</dbReference>
<dbReference type="PRINTS" id="PR00039">
    <property type="entry name" value="HTHLYSR"/>
</dbReference>
<comment type="caution">
    <text evidence="6">The sequence shown here is derived from an EMBL/GenBank/DDBJ whole genome shotgun (WGS) entry which is preliminary data.</text>
</comment>
<evidence type="ECO:0000259" key="5">
    <source>
        <dbReference type="PROSITE" id="PS50931"/>
    </source>
</evidence>
<evidence type="ECO:0000256" key="4">
    <source>
        <dbReference type="ARBA" id="ARBA00023163"/>
    </source>
</evidence>
<evidence type="ECO:0000256" key="1">
    <source>
        <dbReference type="ARBA" id="ARBA00009437"/>
    </source>
</evidence>
<dbReference type="CDD" id="cd05466">
    <property type="entry name" value="PBP2_LTTR_substrate"/>
    <property type="match status" value="1"/>
</dbReference>
<comment type="similarity">
    <text evidence="1">Belongs to the LysR transcriptional regulatory family.</text>
</comment>
<dbReference type="EMBL" id="JBBPCC010000003">
    <property type="protein sequence ID" value="MEK8127648.1"/>
    <property type="molecule type" value="Genomic_DNA"/>
</dbReference>
<proteinExistence type="inferred from homology"/>
<sequence>MEVRKLQHFVEVAAAGSFTKASERLHVAQPAISKSIQKLEEDLEVTLFDRSEKSAILTPEGRVLLRHAHAILERVEEARHEMRELRGLQSGEVQIGLPSMFSSAYFPPIMKAFREDYPSLRINVVEEGTVQIRSLLEQKKVDLGIIAYDPEEQELDVDPLLTDELVVCFPADHPLAGRNRVTLQQVLAEPLVLFKEGYFQRKLLEEASAASGLPQKIIFTTNQLSLIRSLVLEGVGVTLFLSMLTAGDPQLRAVPLDPPVYVHLGIGRRRHTYLSIASRTFLDFLKRHFAGSASPAPEASGRPSTT</sequence>
<dbReference type="Pfam" id="PF00126">
    <property type="entry name" value="HTH_1"/>
    <property type="match status" value="1"/>
</dbReference>
<reference evidence="6 7" key="1">
    <citation type="submission" date="2024-04" db="EMBL/GenBank/DDBJ databases">
        <title>draft genome sequnece of Paenibacillus filicis.</title>
        <authorList>
            <person name="Kim D.-U."/>
        </authorList>
    </citation>
    <scope>NUCLEOTIDE SEQUENCE [LARGE SCALE GENOMIC DNA]</scope>
    <source>
        <strain evidence="6 7">KACC14197</strain>
    </source>
</reference>
<keyword evidence="7" id="KW-1185">Reference proteome</keyword>
<evidence type="ECO:0000313" key="6">
    <source>
        <dbReference type="EMBL" id="MEK8127648.1"/>
    </source>
</evidence>
<dbReference type="PROSITE" id="PS50931">
    <property type="entry name" value="HTH_LYSR"/>
    <property type="match status" value="1"/>
</dbReference>
<dbReference type="InterPro" id="IPR005119">
    <property type="entry name" value="LysR_subst-bd"/>
</dbReference>
<evidence type="ECO:0000256" key="3">
    <source>
        <dbReference type="ARBA" id="ARBA00023125"/>
    </source>
</evidence>
<dbReference type="Pfam" id="PF03466">
    <property type="entry name" value="LysR_substrate"/>
    <property type="match status" value="1"/>
</dbReference>
<accession>A0ABU9DIR8</accession>
<dbReference type="InterPro" id="IPR050950">
    <property type="entry name" value="HTH-type_LysR_regulators"/>
</dbReference>
<keyword evidence="4" id="KW-0804">Transcription</keyword>
<protein>
    <submittedName>
        <fullName evidence="6">LysR family transcriptional regulator</fullName>
    </submittedName>
</protein>
<dbReference type="PANTHER" id="PTHR30419:SF8">
    <property type="entry name" value="NITROGEN ASSIMILATION TRANSCRIPTIONAL ACTIVATOR-RELATED"/>
    <property type="match status" value="1"/>
</dbReference>
<feature type="domain" description="HTH lysR-type" evidence="5">
    <location>
        <begin position="1"/>
        <end position="58"/>
    </location>
</feature>
<dbReference type="InterPro" id="IPR036390">
    <property type="entry name" value="WH_DNA-bd_sf"/>
</dbReference>